<gene>
    <name evidence="3" type="ORF">TAGGR_3233</name>
</gene>
<evidence type="ECO:0000313" key="3">
    <source>
        <dbReference type="EMBL" id="GAQ95757.1"/>
    </source>
</evidence>
<dbReference type="InterPro" id="IPR032095">
    <property type="entry name" value="Sacchrp_dh-like_C"/>
</dbReference>
<dbReference type="PANTHER" id="PTHR43796:SF2">
    <property type="entry name" value="CARBOXYNORSPERMIDINE SYNTHASE"/>
    <property type="match status" value="1"/>
</dbReference>
<dbReference type="PANTHER" id="PTHR43796">
    <property type="entry name" value="CARBOXYNORSPERMIDINE SYNTHASE"/>
    <property type="match status" value="1"/>
</dbReference>
<name>A0A0U9HXP1_9BACT</name>
<dbReference type="Gene3D" id="3.30.360.10">
    <property type="entry name" value="Dihydrodipicolinate Reductase, domain 2"/>
    <property type="match status" value="1"/>
</dbReference>
<dbReference type="SUPFAM" id="SSF51735">
    <property type="entry name" value="NAD(P)-binding Rossmann-fold domains"/>
    <property type="match status" value="1"/>
</dbReference>
<dbReference type="STRING" id="86166.TAGGR_3233"/>
<dbReference type="RefSeq" id="WP_059177182.1">
    <property type="nucleotide sequence ID" value="NZ_BCNO01000003.1"/>
</dbReference>
<evidence type="ECO:0000259" key="1">
    <source>
        <dbReference type="Pfam" id="PF03435"/>
    </source>
</evidence>
<keyword evidence="4" id="KW-1185">Reference proteome</keyword>
<dbReference type="Pfam" id="PF16653">
    <property type="entry name" value="Sacchrp_dh_C"/>
    <property type="match status" value="1"/>
</dbReference>
<proteinExistence type="predicted"/>
<dbReference type="AlphaFoldDB" id="A0A0U9HXP1"/>
<accession>A0A0U9HXP1</accession>
<dbReference type="InterPro" id="IPR005097">
    <property type="entry name" value="Sacchrp_dh_NADP-bd"/>
</dbReference>
<dbReference type="Pfam" id="PF03435">
    <property type="entry name" value="Sacchrp_dh_NADP"/>
    <property type="match status" value="1"/>
</dbReference>
<feature type="domain" description="Saccharopine dehydrogenase-like C-terminal" evidence="2">
    <location>
        <begin position="129"/>
        <end position="384"/>
    </location>
</feature>
<reference evidence="4" key="1">
    <citation type="submission" date="2016-01" db="EMBL/GenBank/DDBJ databases">
        <title>Draft genome sequence of Thermodesulfovibrio aggregans strain TGE-P1.</title>
        <authorList>
            <person name="Sekiguchi Y."/>
            <person name="Ohashi A."/>
            <person name="Matsuura N."/>
            <person name="Tourlousse M.D."/>
        </authorList>
    </citation>
    <scope>NUCLEOTIDE SEQUENCE [LARGE SCALE GENOMIC DNA]</scope>
    <source>
        <strain evidence="4">TGE-P1</strain>
    </source>
</reference>
<evidence type="ECO:0000313" key="4">
    <source>
        <dbReference type="Proteomes" id="UP000054976"/>
    </source>
</evidence>
<feature type="domain" description="Saccharopine dehydrogenase NADP binding" evidence="1">
    <location>
        <begin position="3"/>
        <end position="123"/>
    </location>
</feature>
<comment type="caution">
    <text evidence="3">The sequence shown here is derived from an EMBL/GenBank/DDBJ whole genome shotgun (WGS) entry which is preliminary data.</text>
</comment>
<dbReference type="Proteomes" id="UP000054976">
    <property type="component" value="Unassembled WGS sequence"/>
</dbReference>
<sequence length="404" mass="45655">MKIAVIGVGAVGFFLCKYLLEKTDFAIKCADKSIRNLKKLKQFGDTKRLTFHRISVNDSSSLEKLIKDTDLVINSATPTINRKIIEIALKYCVNYQDLASNLEDLINPEQLEYSEDFKQKGIVGLINTGISPGLTNLIAGELASKFDTVETIKFRIFEDQKPPGTIWSWSPKVLFSDILSSPLIYEKGKFNFREPFNEPEYYNYPEPIGRRKAYLVYGDEISTIPRFLKVKNVNLKAAGSDIEFLMALYNMGLLSDNPLKINGVTVSPYEILLKITRRVASIKDIIQKIKEGVLEEATFGLVVECSGKIKGERKTLRGYLIFPSIRELTKIAPGSTHVSYPTAFVAGVMAKFIKKIQSIRQGVFAPEALPESIRRKIFSELRKESFNVIIEEFSRKKTTPNQIL</sequence>
<protein>
    <submittedName>
        <fullName evidence="3">Saccharopine dehydrogenase</fullName>
    </submittedName>
</protein>
<evidence type="ECO:0000259" key="2">
    <source>
        <dbReference type="Pfam" id="PF16653"/>
    </source>
</evidence>
<dbReference type="EMBL" id="BCNO01000003">
    <property type="protein sequence ID" value="GAQ95757.1"/>
    <property type="molecule type" value="Genomic_DNA"/>
</dbReference>
<dbReference type="Gene3D" id="3.40.50.720">
    <property type="entry name" value="NAD(P)-binding Rossmann-like Domain"/>
    <property type="match status" value="1"/>
</dbReference>
<dbReference type="OrthoDB" id="5345918at2"/>
<dbReference type="InterPro" id="IPR036291">
    <property type="entry name" value="NAD(P)-bd_dom_sf"/>
</dbReference>
<organism evidence="3 4">
    <name type="scientific">Thermodesulfovibrio aggregans</name>
    <dbReference type="NCBI Taxonomy" id="86166"/>
    <lineage>
        <taxon>Bacteria</taxon>
        <taxon>Pseudomonadati</taxon>
        <taxon>Nitrospirota</taxon>
        <taxon>Thermodesulfovibrionia</taxon>
        <taxon>Thermodesulfovibrionales</taxon>
        <taxon>Thermodesulfovibrionaceae</taxon>
        <taxon>Thermodesulfovibrio</taxon>
    </lineage>
</organism>